<evidence type="ECO:0000313" key="3">
    <source>
        <dbReference type="Proteomes" id="UP000248349"/>
    </source>
</evidence>
<dbReference type="STRING" id="1450539.A0A319AB07"/>
<dbReference type="Pfam" id="PF07173">
    <property type="entry name" value="GRDP-like"/>
    <property type="match status" value="1"/>
</dbReference>
<feature type="compositionally biased region" description="Basic and acidic residues" evidence="1">
    <location>
        <begin position="24"/>
        <end position="33"/>
    </location>
</feature>
<dbReference type="EMBL" id="KZ821220">
    <property type="protein sequence ID" value="PYH48828.1"/>
    <property type="molecule type" value="Genomic_DNA"/>
</dbReference>
<organism evidence="2 3">
    <name type="scientific">Aspergillus saccharolyticus JOP 1030-1</name>
    <dbReference type="NCBI Taxonomy" id="1450539"/>
    <lineage>
        <taxon>Eukaryota</taxon>
        <taxon>Fungi</taxon>
        <taxon>Dikarya</taxon>
        <taxon>Ascomycota</taxon>
        <taxon>Pezizomycotina</taxon>
        <taxon>Eurotiomycetes</taxon>
        <taxon>Eurotiomycetidae</taxon>
        <taxon>Eurotiales</taxon>
        <taxon>Aspergillaceae</taxon>
        <taxon>Aspergillus</taxon>
        <taxon>Aspergillus subgen. Circumdati</taxon>
    </lineage>
</organism>
<name>A0A319AB07_9EURO</name>
<reference evidence="2 3" key="1">
    <citation type="submission" date="2016-12" db="EMBL/GenBank/DDBJ databases">
        <title>The genomes of Aspergillus section Nigri reveals drivers in fungal speciation.</title>
        <authorList>
            <consortium name="DOE Joint Genome Institute"/>
            <person name="Vesth T.C."/>
            <person name="Nybo J."/>
            <person name="Theobald S."/>
            <person name="Brandl J."/>
            <person name="Frisvad J.C."/>
            <person name="Nielsen K.F."/>
            <person name="Lyhne E.K."/>
            <person name="Kogle M.E."/>
            <person name="Kuo A."/>
            <person name="Riley R."/>
            <person name="Clum A."/>
            <person name="Nolan M."/>
            <person name="Lipzen A."/>
            <person name="Salamov A."/>
            <person name="Henrissat B."/>
            <person name="Wiebenga A."/>
            <person name="De Vries R.P."/>
            <person name="Grigoriev I.V."/>
            <person name="Mortensen U.H."/>
            <person name="Andersen M.R."/>
            <person name="Baker S.E."/>
        </authorList>
    </citation>
    <scope>NUCLEOTIDE SEQUENCE [LARGE SCALE GENOMIC DNA]</scope>
    <source>
        <strain evidence="2 3">JOP 1030-1</strain>
    </source>
</reference>
<dbReference type="Proteomes" id="UP000248349">
    <property type="component" value="Unassembled WGS sequence"/>
</dbReference>
<dbReference type="OrthoDB" id="2684236at2759"/>
<dbReference type="PANTHER" id="PTHR34365">
    <property type="entry name" value="ENOLASE (DUF1399)"/>
    <property type="match status" value="1"/>
</dbReference>
<evidence type="ECO:0000256" key="1">
    <source>
        <dbReference type="SAM" id="MobiDB-lite"/>
    </source>
</evidence>
<protein>
    <submittedName>
        <fullName evidence="2">Uncharacterized protein</fullName>
    </submittedName>
</protein>
<sequence>MSLHIPSTLTHLLRHSARALSRSDVPHEHENARPHSSLFEESSSQQRDKEDFPMISECAIHLELLEAFQSLRGRVTTSKKLTKVLGRMIGCSRYSILHGRIDASQIWHQFLSLAVTRFQHWIQAVDHRLEVKHTEEKDEPCLLPPLDILMVWHAFLLNPYDFARFCSTNHLSHIRAISFPWKAIHQALSQDTWSYTLPSSAATWLRNGLSIAPDLITALQGNEITNASAATTITPPEHSPLIDNVLRQAVFIDKMHDFLWIRSPALQGTLARALTRYERFINLFRLQPGTILVPTLDVDLVWHTHLCSATTYEESMLERTGRYINHDDKLEEGVLSDGFDTTGRLYEAATGESYGGCFCWNCEAMRSAKEEAGGEIDADLRRKIELEVDCYWQAEIRRRK</sequence>
<dbReference type="PANTHER" id="PTHR34365:SF7">
    <property type="entry name" value="GLYCINE-RICH DOMAIN-CONTAINING PROTEIN 1"/>
    <property type="match status" value="1"/>
</dbReference>
<accession>A0A319AB07</accession>
<feature type="region of interest" description="Disordered" evidence="1">
    <location>
        <begin position="20"/>
        <end position="47"/>
    </location>
</feature>
<gene>
    <name evidence="2" type="ORF">BP01DRAFT_332855</name>
</gene>
<evidence type="ECO:0000313" key="2">
    <source>
        <dbReference type="EMBL" id="PYH48828.1"/>
    </source>
</evidence>
<dbReference type="AlphaFoldDB" id="A0A319AB07"/>
<dbReference type="InterPro" id="IPR009836">
    <property type="entry name" value="GRDP-like"/>
</dbReference>
<dbReference type="RefSeq" id="XP_025434810.1">
    <property type="nucleotide sequence ID" value="XM_025573111.1"/>
</dbReference>
<proteinExistence type="predicted"/>
<dbReference type="GeneID" id="37074339"/>
<keyword evidence="3" id="KW-1185">Reference proteome</keyword>